<dbReference type="InterPro" id="IPR015943">
    <property type="entry name" value="WD40/YVTN_repeat-like_dom_sf"/>
</dbReference>
<dbReference type="Proteomes" id="UP001240150">
    <property type="component" value="Chromosome"/>
</dbReference>
<dbReference type="SUPFAM" id="SSF50998">
    <property type="entry name" value="Quinoprotein alcohol dehydrogenase-like"/>
    <property type="match status" value="1"/>
</dbReference>
<feature type="domain" description="Pyrrolo-quinoline quinone repeat" evidence="2">
    <location>
        <begin position="54"/>
        <end position="200"/>
    </location>
</feature>
<dbReference type="Gene3D" id="2.130.10.10">
    <property type="entry name" value="YVTN repeat-like/Quinoprotein amine dehydrogenase"/>
    <property type="match status" value="1"/>
</dbReference>
<dbReference type="InterPro" id="IPR002372">
    <property type="entry name" value="PQQ_rpt_dom"/>
</dbReference>
<dbReference type="Pfam" id="PF13360">
    <property type="entry name" value="PQQ_2"/>
    <property type="match status" value="1"/>
</dbReference>
<dbReference type="EMBL" id="CP126980">
    <property type="protein sequence ID" value="WIM95621.1"/>
    <property type="molecule type" value="Genomic_DNA"/>
</dbReference>
<name>A0ABY8WCM0_9ACTN</name>
<dbReference type="InterPro" id="IPR011047">
    <property type="entry name" value="Quinoprotein_ADH-like_sf"/>
</dbReference>
<feature type="region of interest" description="Disordered" evidence="1">
    <location>
        <begin position="1"/>
        <end position="25"/>
    </location>
</feature>
<evidence type="ECO:0000313" key="4">
    <source>
        <dbReference type="Proteomes" id="UP001240150"/>
    </source>
</evidence>
<dbReference type="RefSeq" id="WP_284916936.1">
    <property type="nucleotide sequence ID" value="NZ_CP126980.1"/>
</dbReference>
<reference evidence="3 4" key="1">
    <citation type="submission" date="2023-06" db="EMBL/GenBank/DDBJ databases">
        <authorList>
            <person name="Yushchuk O."/>
            <person name="Binda E."/>
            <person name="Ruckert-Reed C."/>
            <person name="Fedorenko V."/>
            <person name="Kalinowski J."/>
            <person name="Marinelli F."/>
        </authorList>
    </citation>
    <scope>NUCLEOTIDE SEQUENCE [LARGE SCALE GENOMIC DNA]</scope>
    <source>
        <strain evidence="3 4">NRRL 3884</strain>
    </source>
</reference>
<gene>
    <name evidence="3" type="ORF">ACTOB_007744</name>
</gene>
<evidence type="ECO:0000256" key="1">
    <source>
        <dbReference type="SAM" id="MobiDB-lite"/>
    </source>
</evidence>
<protein>
    <submittedName>
        <fullName evidence="3">PQQ-binding-like beta-propeller repeat protein</fullName>
    </submittedName>
</protein>
<evidence type="ECO:0000313" key="3">
    <source>
        <dbReference type="EMBL" id="WIM95621.1"/>
    </source>
</evidence>
<feature type="compositionally biased region" description="Low complexity" evidence="1">
    <location>
        <begin position="11"/>
        <end position="22"/>
    </location>
</feature>
<proteinExistence type="predicted"/>
<organism evidence="3 4">
    <name type="scientific">Actinoplanes oblitus</name>
    <dbReference type="NCBI Taxonomy" id="3040509"/>
    <lineage>
        <taxon>Bacteria</taxon>
        <taxon>Bacillati</taxon>
        <taxon>Actinomycetota</taxon>
        <taxon>Actinomycetes</taxon>
        <taxon>Micromonosporales</taxon>
        <taxon>Micromonosporaceae</taxon>
        <taxon>Actinoplanes</taxon>
    </lineage>
</organism>
<dbReference type="Gene3D" id="2.40.10.480">
    <property type="match status" value="1"/>
</dbReference>
<keyword evidence="4" id="KW-1185">Reference proteome</keyword>
<evidence type="ECO:0000259" key="2">
    <source>
        <dbReference type="Pfam" id="PF13360"/>
    </source>
</evidence>
<accession>A0ABY8WCM0</accession>
<sequence>MTMIELGDVSEPAAPGPEGAAPFRRRTRSRAAAAVLAVLCAIGLTGSVRPGPPTVRQLWSMPVPDGGYPDYVDGQAVLFRTEPGGAVLTAYDLATGKVRWATPMGPEPTWTMPREAAHRLYVADHLNTLLEDGSPAFFASATAALDSRTGAVSWRHSGQMMAGDATTALFADWDGRGRIASLHLVRAADGVPIWDRAIDPAQALVAPDYPAAPDQVVAVTAAGTLTTFRYADGEPLATRRSSPLAREPWMALMTDGRLIDIRYGADPSVTAYQAGTLTELWHSSGLGPDVNVNTCDPTLCLADREVLHVLDPRTGEEHWTARQTGAVPIGAGRLLVNSSGMSNSRIVDATTGRTLTGVVDGTALFPPRDDGALLVLRPWGYPDLRTAVLRLDPATGRTTLLGTLQRLAGDCRPVGRYLTCVDADTVLSVTDVG</sequence>